<dbReference type="STRING" id="94208.A0A2S4KLM2"/>
<keyword evidence="2" id="KW-1185">Reference proteome</keyword>
<dbReference type="EMBL" id="PKSG01001104">
    <property type="protein sequence ID" value="POR31108.1"/>
    <property type="molecule type" value="Genomic_DNA"/>
</dbReference>
<evidence type="ECO:0000313" key="1">
    <source>
        <dbReference type="EMBL" id="POR31108.1"/>
    </source>
</evidence>
<comment type="caution">
    <text evidence="1">The sequence shown here is derived from an EMBL/GenBank/DDBJ whole genome shotgun (WGS) entry which is preliminary data.</text>
</comment>
<organism evidence="1 2">
    <name type="scientific">Tolypocladium paradoxum</name>
    <dbReference type="NCBI Taxonomy" id="94208"/>
    <lineage>
        <taxon>Eukaryota</taxon>
        <taxon>Fungi</taxon>
        <taxon>Dikarya</taxon>
        <taxon>Ascomycota</taxon>
        <taxon>Pezizomycotina</taxon>
        <taxon>Sordariomycetes</taxon>
        <taxon>Hypocreomycetidae</taxon>
        <taxon>Hypocreales</taxon>
        <taxon>Ophiocordycipitaceae</taxon>
        <taxon>Tolypocladium</taxon>
    </lineage>
</organism>
<dbReference type="InterPro" id="IPR011009">
    <property type="entry name" value="Kinase-like_dom_sf"/>
</dbReference>
<dbReference type="Proteomes" id="UP000237481">
    <property type="component" value="Unassembled WGS sequence"/>
</dbReference>
<sequence length="352" mass="38994">MDLARQHPTATSEQHYRVGQILSLDVGADGHTGSDAGPFKLEAEVILTRTPCTFSVGLVVAVPGAASSTTSTTSATCASPAFLKLFDRRFASRLRAENGIDAWTPDVDTACLAFVESGRCQDFLRRLRSDASFQEREEECWDAAENEAFLADRLLNLFRAEKTAYAALSDCWGDMFPRVLALVALDIAPSAITSRDGGFCGSGVRGDMFRVNGILLEHLDGFTLDNLERQKDVPRSCWQNIVDQALAIVQLLGDHNLLNGDVRPENFVVLPRGGGGDGKNGNSAYRVLMVDLAQCRLRGPDESDWEWGRAKWRQDEEGAVGYVMRHRLQKVGFNLVFEHSWRYLEFAEREGE</sequence>
<protein>
    <recommendedName>
        <fullName evidence="3">Protein kinase domain-containing protein</fullName>
    </recommendedName>
</protein>
<accession>A0A2S4KLM2</accession>
<dbReference type="OrthoDB" id="5134445at2759"/>
<proteinExistence type="predicted"/>
<name>A0A2S4KLM2_9HYPO</name>
<evidence type="ECO:0000313" key="2">
    <source>
        <dbReference type="Proteomes" id="UP000237481"/>
    </source>
</evidence>
<gene>
    <name evidence="1" type="ORF">TPAR_08672</name>
</gene>
<reference evidence="1 2" key="1">
    <citation type="submission" date="2018-01" db="EMBL/GenBank/DDBJ databases">
        <title>Harnessing the power of phylogenomics to disentangle the directionality and signatures of interkingdom host jumping in the parasitic fungal genus Tolypocladium.</title>
        <authorList>
            <person name="Quandt C.A."/>
            <person name="Patterson W."/>
            <person name="Spatafora J.W."/>
        </authorList>
    </citation>
    <scope>NUCLEOTIDE SEQUENCE [LARGE SCALE GENOMIC DNA]</scope>
    <source>
        <strain evidence="1 2">NRBC 100945</strain>
    </source>
</reference>
<evidence type="ECO:0008006" key="3">
    <source>
        <dbReference type="Google" id="ProtNLM"/>
    </source>
</evidence>
<dbReference type="SUPFAM" id="SSF56112">
    <property type="entry name" value="Protein kinase-like (PK-like)"/>
    <property type="match status" value="1"/>
</dbReference>
<dbReference type="AlphaFoldDB" id="A0A2S4KLM2"/>